<gene>
    <name evidence="2" type="ORF">CUN59_10600</name>
</gene>
<dbReference type="PANTHER" id="PTHR32182:SF22">
    <property type="entry name" value="ATP-DEPENDENT ENDONUCLEASE, OLD FAMILY-RELATED"/>
    <property type="match status" value="1"/>
</dbReference>
<organism evidence="2 3">
    <name type="scientific">Cuspidothrix issatschenkoi CHARLIE-1</name>
    <dbReference type="NCBI Taxonomy" id="2052836"/>
    <lineage>
        <taxon>Bacteria</taxon>
        <taxon>Bacillati</taxon>
        <taxon>Cyanobacteriota</taxon>
        <taxon>Cyanophyceae</taxon>
        <taxon>Nostocales</taxon>
        <taxon>Aphanizomenonaceae</taxon>
        <taxon>Cuspidothrix</taxon>
    </lineage>
</organism>
<dbReference type="SUPFAM" id="SSF52540">
    <property type="entry name" value="P-loop containing nucleoside triphosphate hydrolases"/>
    <property type="match status" value="1"/>
</dbReference>
<feature type="domain" description="Endonuclease GajA/Old nuclease/RecF-like AAA" evidence="1">
    <location>
        <begin position="3"/>
        <end position="79"/>
    </location>
</feature>
<dbReference type="Gene3D" id="3.40.50.300">
    <property type="entry name" value="P-loop containing nucleotide triphosphate hydrolases"/>
    <property type="match status" value="1"/>
</dbReference>
<protein>
    <recommendedName>
        <fullName evidence="1">Endonuclease GajA/Old nuclease/RecF-like AAA domain-containing protein</fullName>
    </recommendedName>
</protein>
<dbReference type="InterPro" id="IPR027417">
    <property type="entry name" value="P-loop_NTPase"/>
</dbReference>
<dbReference type="Proteomes" id="UP000239589">
    <property type="component" value="Unassembled WGS sequence"/>
</dbReference>
<dbReference type="AlphaFoldDB" id="A0A2S6CUL2"/>
<comment type="caution">
    <text evidence="2">The sequence shown here is derived from an EMBL/GenBank/DDBJ whole genome shotgun (WGS) entry which is preliminary data.</text>
</comment>
<dbReference type="InterPro" id="IPR041685">
    <property type="entry name" value="AAA_GajA/Old/RecF-like"/>
</dbReference>
<dbReference type="PANTHER" id="PTHR32182">
    <property type="entry name" value="DNA REPLICATION AND REPAIR PROTEIN RECF"/>
    <property type="match status" value="1"/>
</dbReference>
<evidence type="ECO:0000313" key="2">
    <source>
        <dbReference type="EMBL" id="PPJ63377.1"/>
    </source>
</evidence>
<name>A0A2S6CUL2_9CYAN</name>
<accession>A0A2S6CUL2</accession>
<dbReference type="Pfam" id="PF13175">
    <property type="entry name" value="AAA_15"/>
    <property type="match status" value="1"/>
</dbReference>
<evidence type="ECO:0000259" key="1">
    <source>
        <dbReference type="Pfam" id="PF13175"/>
    </source>
</evidence>
<dbReference type="GO" id="GO:0006302">
    <property type="term" value="P:double-strand break repair"/>
    <property type="evidence" value="ECO:0007669"/>
    <property type="project" value="TreeGrafter"/>
</dbReference>
<sequence length="84" mass="9628">MNMRIEELHLQNFRGFRELKLKLPPDLAVFIGVNGSGKSSILDSIAVFLSEFVSLLQKTSKKKKLEFDISADDIARKRNRNHIN</sequence>
<keyword evidence="3" id="KW-1185">Reference proteome</keyword>
<reference evidence="2 3" key="1">
    <citation type="submission" date="2018-02" db="EMBL/GenBank/DDBJ databases">
        <title>Discovery of a pederin family compound in a non-symbiotic bloom-forming cyanobacterium.</title>
        <authorList>
            <person name="Kust A."/>
            <person name="Mares J."/>
            <person name="Jokela J."/>
            <person name="Urajova P."/>
            <person name="Hajek J."/>
            <person name="Saurav K."/>
            <person name="Voracova K."/>
            <person name="Fewer D.P."/>
            <person name="Haapaniemi E."/>
            <person name="Permi P."/>
            <person name="Rehakova K."/>
            <person name="Sivonen K."/>
            <person name="Hrouzek P."/>
        </authorList>
    </citation>
    <scope>NUCLEOTIDE SEQUENCE [LARGE SCALE GENOMIC DNA]</scope>
    <source>
        <strain evidence="2 3">CHARLIE-1</strain>
    </source>
</reference>
<dbReference type="OrthoDB" id="9784297at2"/>
<dbReference type="EMBL" id="PGEM01000072">
    <property type="protein sequence ID" value="PPJ63377.1"/>
    <property type="molecule type" value="Genomic_DNA"/>
</dbReference>
<dbReference type="RefSeq" id="WP_104387815.1">
    <property type="nucleotide sequence ID" value="NZ_PGEM01000072.1"/>
</dbReference>
<proteinExistence type="predicted"/>
<evidence type="ECO:0000313" key="3">
    <source>
        <dbReference type="Proteomes" id="UP000239589"/>
    </source>
</evidence>
<dbReference type="GO" id="GO:0000731">
    <property type="term" value="P:DNA synthesis involved in DNA repair"/>
    <property type="evidence" value="ECO:0007669"/>
    <property type="project" value="TreeGrafter"/>
</dbReference>